<dbReference type="Pfam" id="PF03224">
    <property type="entry name" value="V-ATPase_H_N"/>
    <property type="match status" value="1"/>
</dbReference>
<accession>A0ABD3Y2V8</accession>
<organism evidence="3 4">
    <name type="scientific">Sinanodonta woodiana</name>
    <name type="common">Chinese pond mussel</name>
    <name type="synonym">Anodonta woodiana</name>
    <dbReference type="NCBI Taxonomy" id="1069815"/>
    <lineage>
        <taxon>Eukaryota</taxon>
        <taxon>Metazoa</taxon>
        <taxon>Spiralia</taxon>
        <taxon>Lophotrochozoa</taxon>
        <taxon>Mollusca</taxon>
        <taxon>Bivalvia</taxon>
        <taxon>Autobranchia</taxon>
        <taxon>Heteroconchia</taxon>
        <taxon>Palaeoheterodonta</taxon>
        <taxon>Unionida</taxon>
        <taxon>Unionoidea</taxon>
        <taxon>Unionidae</taxon>
        <taxon>Unioninae</taxon>
        <taxon>Sinanodonta</taxon>
    </lineage>
</organism>
<dbReference type="InterPro" id="IPR011989">
    <property type="entry name" value="ARM-like"/>
</dbReference>
<dbReference type="Gene3D" id="1.25.10.10">
    <property type="entry name" value="Leucine-rich Repeat Variant"/>
    <property type="match status" value="1"/>
</dbReference>
<dbReference type="InterPro" id="IPR016024">
    <property type="entry name" value="ARM-type_fold"/>
</dbReference>
<sequence>MGTSASVPSSNRQSDILKEYSKIDQSQKHEINSGPSQSDHSGVEKEHNEVEQVKDSRENAFQLYNTALDNIRKIYGGKDNNKNWINDLFENLICVHEVYEAIGQLYSFAYDVALRYRREAGKTMCETQTTKVIMDVVIDCWRACDISKDDPDVINTMKLMGSAISVLWNFSDSTPDVSCEIVNEQNFIEILKTILTSPKLSMDTVDNIANEYKHFIKGALAIIYNVSQVDQTISSLRRHGIVTTITPYLDAGDDKIRLITLATLANIIDEEQSEVLKDKHDVIELLLRTLGKALKRGNHNYKGWTAKECGLCVRRLARNDANKKPLVEMGCLHQLVKLAMGKTIEEQREAVGAIWVLAFDKDNQAKILENTELQIIELLVKLKDTSLDKEVRKAADSTLWILREQLQNHEKYKHIATSYIKKNMPNSTEEQKTEELVVQKKTGHVMISYNWGHQKELIKISDILREKGFPVWMDIKNMGGSTLQDMAEAVENASVVLVCYSRKYKDSPNCRAESSQTISYSAPKTPITSLRQWTSADVDNWINKHSLPRKDFGRLTGRDLAGLVTMRAEAPECFYNCLMKNLKITSFATMDMFIEALDSLRN</sequence>
<dbReference type="InterPro" id="IPR000157">
    <property type="entry name" value="TIR_dom"/>
</dbReference>
<evidence type="ECO:0000313" key="3">
    <source>
        <dbReference type="EMBL" id="KAL3892350.1"/>
    </source>
</evidence>
<dbReference type="AlphaFoldDB" id="A0ABD3Y2V8"/>
<protein>
    <recommendedName>
        <fullName evidence="2">TIR domain-containing protein</fullName>
    </recommendedName>
</protein>
<dbReference type="PANTHER" id="PTHR46270:SF2">
    <property type="entry name" value="TIR DOMAIN-CONTAINING PROTEIN"/>
    <property type="match status" value="1"/>
</dbReference>
<dbReference type="SMART" id="SM00185">
    <property type="entry name" value="ARM"/>
    <property type="match status" value="3"/>
</dbReference>
<dbReference type="SUPFAM" id="SSF48371">
    <property type="entry name" value="ARM repeat"/>
    <property type="match status" value="1"/>
</dbReference>
<feature type="compositionally biased region" description="Basic and acidic residues" evidence="1">
    <location>
        <begin position="41"/>
        <end position="55"/>
    </location>
</feature>
<reference evidence="3 4" key="1">
    <citation type="submission" date="2024-11" db="EMBL/GenBank/DDBJ databases">
        <title>Chromosome-level genome assembly of the freshwater bivalve Anodonta woodiana.</title>
        <authorList>
            <person name="Chen X."/>
        </authorList>
    </citation>
    <scope>NUCLEOTIDE SEQUENCE [LARGE SCALE GENOMIC DNA]</scope>
    <source>
        <strain evidence="3">MN2024</strain>
        <tissue evidence="3">Gills</tissue>
    </source>
</reference>
<dbReference type="Pfam" id="PF13676">
    <property type="entry name" value="TIR_2"/>
    <property type="match status" value="1"/>
</dbReference>
<feature type="domain" description="TIR" evidence="2">
    <location>
        <begin position="445"/>
        <end position="519"/>
    </location>
</feature>
<feature type="region of interest" description="Disordered" evidence="1">
    <location>
        <begin position="1"/>
        <end position="55"/>
    </location>
</feature>
<comment type="caution">
    <text evidence="3">The sequence shown here is derived from an EMBL/GenBank/DDBJ whole genome shotgun (WGS) entry which is preliminary data.</text>
</comment>
<name>A0ABD3Y2V8_SINWO</name>
<proteinExistence type="predicted"/>
<dbReference type="InterPro" id="IPR000225">
    <property type="entry name" value="Armadillo"/>
</dbReference>
<dbReference type="InterPro" id="IPR035897">
    <property type="entry name" value="Toll_tir_struct_dom_sf"/>
</dbReference>
<keyword evidence="4" id="KW-1185">Reference proteome</keyword>
<dbReference type="EMBL" id="JBJQND010000001">
    <property type="protein sequence ID" value="KAL3892350.1"/>
    <property type="molecule type" value="Genomic_DNA"/>
</dbReference>
<dbReference type="Gene3D" id="3.40.50.10140">
    <property type="entry name" value="Toll/interleukin-1 receptor homology (TIR) domain"/>
    <property type="match status" value="1"/>
</dbReference>
<dbReference type="InterPro" id="IPR004908">
    <property type="entry name" value="ATPase_V1-cplx_hsu"/>
</dbReference>
<feature type="compositionally biased region" description="Polar residues" evidence="1">
    <location>
        <begin position="1"/>
        <end position="14"/>
    </location>
</feature>
<evidence type="ECO:0000256" key="1">
    <source>
        <dbReference type="SAM" id="MobiDB-lite"/>
    </source>
</evidence>
<dbReference type="Proteomes" id="UP001634394">
    <property type="component" value="Unassembled WGS sequence"/>
</dbReference>
<evidence type="ECO:0000313" key="4">
    <source>
        <dbReference type="Proteomes" id="UP001634394"/>
    </source>
</evidence>
<feature type="compositionally biased region" description="Basic and acidic residues" evidence="1">
    <location>
        <begin position="15"/>
        <end position="31"/>
    </location>
</feature>
<evidence type="ECO:0000259" key="2">
    <source>
        <dbReference type="Pfam" id="PF13676"/>
    </source>
</evidence>
<dbReference type="SUPFAM" id="SSF52200">
    <property type="entry name" value="Toll/Interleukin receptor TIR domain"/>
    <property type="match status" value="1"/>
</dbReference>
<dbReference type="PANTHER" id="PTHR46270">
    <property type="entry name" value="ARMADILLO-TYPE FOLD-RELATED"/>
    <property type="match status" value="1"/>
</dbReference>
<gene>
    <name evidence="3" type="ORF">ACJMK2_004563</name>
</gene>